<dbReference type="RefSeq" id="WP_007067444.1">
    <property type="nucleotide sequence ID" value="NZ_DS022272.1"/>
</dbReference>
<accession>Q0FYX0</accession>
<dbReference type="HOGENOM" id="CLU_1945614_0_0_5"/>
<proteinExistence type="predicted"/>
<reference evidence="1 2" key="1">
    <citation type="journal article" date="2010" name="J. Bacteriol.">
        <title>Genome sequence of Fulvimarina pelagi HTCC2506T, a Mn(II)-oxidizing alphaproteobacterium possessing an aerobic anoxygenic photosynthetic gene cluster and Xanthorhodopsin.</title>
        <authorList>
            <person name="Kang I."/>
            <person name="Oh H.M."/>
            <person name="Lim S.I."/>
            <person name="Ferriera S."/>
            <person name="Giovannoni S.J."/>
            <person name="Cho J.C."/>
        </authorList>
    </citation>
    <scope>NUCLEOTIDE SEQUENCE [LARGE SCALE GENOMIC DNA]</scope>
    <source>
        <strain evidence="1 2">HTCC2506</strain>
    </source>
</reference>
<organism evidence="1 2">
    <name type="scientific">Fulvimarina pelagi HTCC2506</name>
    <dbReference type="NCBI Taxonomy" id="314231"/>
    <lineage>
        <taxon>Bacteria</taxon>
        <taxon>Pseudomonadati</taxon>
        <taxon>Pseudomonadota</taxon>
        <taxon>Alphaproteobacteria</taxon>
        <taxon>Hyphomicrobiales</taxon>
        <taxon>Aurantimonadaceae</taxon>
        <taxon>Fulvimarina</taxon>
    </lineage>
</organism>
<keyword evidence="2" id="KW-1185">Reference proteome</keyword>
<name>Q0FYX0_9HYPH</name>
<dbReference type="EMBL" id="AATP01000009">
    <property type="protein sequence ID" value="EAU40188.1"/>
    <property type="molecule type" value="Genomic_DNA"/>
</dbReference>
<evidence type="ECO:0000313" key="2">
    <source>
        <dbReference type="Proteomes" id="UP000004310"/>
    </source>
</evidence>
<sequence length="129" mass="14238">MRTHSSSCTGFRSQTEAVLTLHLNGLSCHQIADRTALPTHQVHSLLTQAKTRRKHRKRLEEHAWSDAMGDIAPAAKETLRCQAALRDLTVEDFAALIVETVACAGLIDAVLDDGDRPKVARHTSRKDFA</sequence>
<comment type="caution">
    <text evidence="1">The sequence shown here is derived from an EMBL/GenBank/DDBJ whole genome shotgun (WGS) entry which is preliminary data.</text>
</comment>
<evidence type="ECO:0000313" key="1">
    <source>
        <dbReference type="EMBL" id="EAU40188.1"/>
    </source>
</evidence>
<dbReference type="AlphaFoldDB" id="Q0FYX0"/>
<dbReference type="Proteomes" id="UP000004310">
    <property type="component" value="Unassembled WGS sequence"/>
</dbReference>
<protein>
    <submittedName>
        <fullName evidence="1">Uncharacterized protein</fullName>
    </submittedName>
</protein>
<gene>
    <name evidence="1" type="ORF">FP2506_11547</name>
</gene>
<dbReference type="STRING" id="217511.GCA_001463845_01049"/>